<evidence type="ECO:0000313" key="3">
    <source>
        <dbReference type="Proteomes" id="UP001227543"/>
    </source>
</evidence>
<reference evidence="2 3" key="1">
    <citation type="submission" date="2016-10" db="EMBL/GenBank/DDBJ databases">
        <title>The genome sequence of Colletotrichum fioriniae PJ7.</title>
        <authorList>
            <person name="Baroncelli R."/>
        </authorList>
    </citation>
    <scope>NUCLEOTIDE SEQUENCE [LARGE SCALE GENOMIC DNA]</scope>
    <source>
        <strain evidence="2 3">Tom-12</strain>
    </source>
</reference>
<dbReference type="GeneID" id="85405249"/>
<feature type="region of interest" description="Disordered" evidence="1">
    <location>
        <begin position="67"/>
        <end position="89"/>
    </location>
</feature>
<protein>
    <submittedName>
        <fullName evidence="2">Uncharacterized protein</fullName>
    </submittedName>
</protein>
<evidence type="ECO:0000313" key="2">
    <source>
        <dbReference type="EMBL" id="KAK1502992.1"/>
    </source>
</evidence>
<gene>
    <name evidence="2" type="ORF">CTAM01_04981</name>
</gene>
<dbReference type="Proteomes" id="UP001227543">
    <property type="component" value="Unassembled WGS sequence"/>
</dbReference>
<accession>A0ABQ9RG44</accession>
<organism evidence="2 3">
    <name type="scientific">Colletotrichum tamarilloi</name>
    <dbReference type="NCBI Taxonomy" id="1209934"/>
    <lineage>
        <taxon>Eukaryota</taxon>
        <taxon>Fungi</taxon>
        <taxon>Dikarya</taxon>
        <taxon>Ascomycota</taxon>
        <taxon>Pezizomycotina</taxon>
        <taxon>Sordariomycetes</taxon>
        <taxon>Hypocreomycetidae</taxon>
        <taxon>Glomerellales</taxon>
        <taxon>Glomerellaceae</taxon>
        <taxon>Colletotrichum</taxon>
        <taxon>Colletotrichum acutatum species complex</taxon>
    </lineage>
</organism>
<dbReference type="EMBL" id="MLFU01000012">
    <property type="protein sequence ID" value="KAK1502992.1"/>
    <property type="molecule type" value="Genomic_DNA"/>
</dbReference>
<comment type="caution">
    <text evidence="2">The sequence shown here is derived from an EMBL/GenBank/DDBJ whole genome shotgun (WGS) entry which is preliminary data.</text>
</comment>
<dbReference type="RefSeq" id="XP_060384380.1">
    <property type="nucleotide sequence ID" value="XM_060521011.1"/>
</dbReference>
<proteinExistence type="predicted"/>
<name>A0ABQ9RG44_9PEZI</name>
<keyword evidence="3" id="KW-1185">Reference proteome</keyword>
<sequence length="130" mass="14568">MVCYSLPRRYQCHPASAIWLQGTPYSLPSCCAWGLHAVPEPEAVCTLAGYLLFSELGAVVGRRELGPTARGGAHRPPSPFGRKSRRPASRRWAFPHRAFRLCASDRRLQPRCIGSLWEYVVVLQIVHQAK</sequence>
<evidence type="ECO:0000256" key="1">
    <source>
        <dbReference type="SAM" id="MobiDB-lite"/>
    </source>
</evidence>